<keyword evidence="4 11" id="KW-0808">Transferase</keyword>
<feature type="transmembrane region" description="Helical" evidence="11">
    <location>
        <begin position="143"/>
        <end position="159"/>
    </location>
</feature>
<feature type="transmembrane region" description="Helical" evidence="11">
    <location>
        <begin position="165"/>
        <end position="181"/>
    </location>
</feature>
<accession>C8W5R3</accession>
<dbReference type="EMBL" id="CP001720">
    <property type="protein sequence ID" value="ACV64063.1"/>
    <property type="molecule type" value="Genomic_DNA"/>
</dbReference>
<evidence type="ECO:0000256" key="6">
    <source>
        <dbReference type="ARBA" id="ARBA00022960"/>
    </source>
</evidence>
<evidence type="ECO:0000256" key="4">
    <source>
        <dbReference type="ARBA" id="ARBA00022679"/>
    </source>
</evidence>
<organism evidence="12 13">
    <name type="scientific">Desulfofarcimen acetoxidans (strain ATCC 49208 / DSM 771 / KCTC 5769 / VKM B-1644 / 5575)</name>
    <name type="common">Desulfotomaculum acetoxidans</name>
    <dbReference type="NCBI Taxonomy" id="485916"/>
    <lineage>
        <taxon>Bacteria</taxon>
        <taxon>Bacillati</taxon>
        <taxon>Bacillota</taxon>
        <taxon>Clostridia</taxon>
        <taxon>Eubacteriales</taxon>
        <taxon>Peptococcaceae</taxon>
        <taxon>Desulfofarcimen</taxon>
    </lineage>
</organism>
<evidence type="ECO:0000256" key="5">
    <source>
        <dbReference type="ARBA" id="ARBA00022692"/>
    </source>
</evidence>
<comment type="similarity">
    <text evidence="11">Belongs to the SEDS family. MrdB/RodA subfamily.</text>
</comment>
<dbReference type="PANTHER" id="PTHR30474">
    <property type="entry name" value="CELL CYCLE PROTEIN"/>
    <property type="match status" value="1"/>
</dbReference>
<dbReference type="InterPro" id="IPR011923">
    <property type="entry name" value="RodA/MrdB"/>
</dbReference>
<dbReference type="PROSITE" id="PS00428">
    <property type="entry name" value="FTSW_RODA_SPOVE"/>
    <property type="match status" value="1"/>
</dbReference>
<sequence>MSYNRLLRNLDYTLILTVILILAFSLVIISSATHVTSAVGDQSDSYDYVKKQLIWILMGVVAVILVMMVHYENFVNYSKFLYGLNLVMLASVLVLGHTAMGAQRWIAMGPFIFQPSEFAKVIIIITFADFLTKRDGRLKRFRDLFPCFAYIGIPMLLILKQPDLGTSLVFIAIMFGMLFAAGARPAHLLLIIGGGVCFISIWLYAHFNFGVWIPLEDYQITRLTIFLDPWKDWQGAGYHMIQSQIAIGSGGLWGKGLFNGSQSQLNFLPIQHTDFIFSVVGEELGFVGTVTLLVMFFIVVYRGIQIASEAKDTYGNLLAIGVVSKLAFHIMVNVGMTAGIMPVTGVPLPLFSYGGSSMLTNMCSLGILLNIYMRRQKLMF</sequence>
<keyword evidence="6 11" id="KW-0133">Cell shape</keyword>
<dbReference type="HAMAP" id="MF_02079">
    <property type="entry name" value="PGT_RodA"/>
    <property type="match status" value="1"/>
</dbReference>
<dbReference type="KEGG" id="dae:Dtox_3332"/>
<dbReference type="GO" id="GO:0008360">
    <property type="term" value="P:regulation of cell shape"/>
    <property type="evidence" value="ECO:0007669"/>
    <property type="project" value="UniProtKB-KW"/>
</dbReference>
<evidence type="ECO:0000256" key="1">
    <source>
        <dbReference type="ARBA" id="ARBA00004141"/>
    </source>
</evidence>
<dbReference type="GO" id="GO:0005886">
    <property type="term" value="C:plasma membrane"/>
    <property type="evidence" value="ECO:0007669"/>
    <property type="project" value="UniProtKB-SubCell"/>
</dbReference>
<dbReference type="OrthoDB" id="9812661at2"/>
<feature type="transmembrane region" description="Helical" evidence="11">
    <location>
        <begin position="284"/>
        <end position="304"/>
    </location>
</feature>
<dbReference type="GO" id="GO:0009252">
    <property type="term" value="P:peptidoglycan biosynthetic process"/>
    <property type="evidence" value="ECO:0007669"/>
    <property type="project" value="UniProtKB-UniRule"/>
</dbReference>
<dbReference type="HOGENOM" id="CLU_029243_2_2_9"/>
<keyword evidence="8 11" id="KW-1133">Transmembrane helix</keyword>
<evidence type="ECO:0000256" key="11">
    <source>
        <dbReference type="HAMAP-Rule" id="MF_02079"/>
    </source>
</evidence>
<feature type="transmembrane region" description="Helical" evidence="11">
    <location>
        <begin position="80"/>
        <end position="100"/>
    </location>
</feature>
<dbReference type="GO" id="GO:0015648">
    <property type="term" value="F:lipid-linked peptidoglycan transporter activity"/>
    <property type="evidence" value="ECO:0007669"/>
    <property type="project" value="TreeGrafter"/>
</dbReference>
<keyword evidence="13" id="KW-1185">Reference proteome</keyword>
<dbReference type="InterPro" id="IPR001182">
    <property type="entry name" value="FtsW/RodA"/>
</dbReference>
<keyword evidence="9 11" id="KW-0472">Membrane</keyword>
<feature type="transmembrane region" description="Helical" evidence="11">
    <location>
        <begin position="316"/>
        <end position="338"/>
    </location>
</feature>
<dbReference type="Pfam" id="PF01098">
    <property type="entry name" value="FTSW_RODA_SPOVE"/>
    <property type="match status" value="1"/>
</dbReference>
<keyword evidence="10 11" id="KW-0961">Cell wall biogenesis/degradation</keyword>
<keyword evidence="2 11" id="KW-1003">Cell membrane</keyword>
<dbReference type="RefSeq" id="WP_015758753.1">
    <property type="nucleotide sequence ID" value="NC_013216.1"/>
</dbReference>
<dbReference type="InterPro" id="IPR018365">
    <property type="entry name" value="Cell_cycle_FtsW-rel_CS"/>
</dbReference>
<evidence type="ECO:0000313" key="13">
    <source>
        <dbReference type="Proteomes" id="UP000002217"/>
    </source>
</evidence>
<feature type="transmembrane region" description="Helical" evidence="11">
    <location>
        <begin position="188"/>
        <end position="207"/>
    </location>
</feature>
<keyword evidence="5 11" id="KW-0812">Transmembrane</keyword>
<comment type="function">
    <text evidence="11">Peptidoglycan polymerase that is essential for cell wall elongation.</text>
</comment>
<dbReference type="GO" id="GO:0008955">
    <property type="term" value="F:peptidoglycan glycosyltransferase activity"/>
    <property type="evidence" value="ECO:0007669"/>
    <property type="project" value="UniProtKB-UniRule"/>
</dbReference>
<comment type="pathway">
    <text evidence="11">Cell wall biogenesis; peptidoglycan biosynthesis.</text>
</comment>
<reference evidence="12 13" key="1">
    <citation type="journal article" date="2009" name="Stand. Genomic Sci.">
        <title>Complete genome sequence of Desulfotomaculum acetoxidans type strain (5575).</title>
        <authorList>
            <person name="Spring S."/>
            <person name="Lapidus A."/>
            <person name="Schroder M."/>
            <person name="Gleim D."/>
            <person name="Sims D."/>
            <person name="Meincke L."/>
            <person name="Glavina Del Rio T."/>
            <person name="Tice H."/>
            <person name="Copeland A."/>
            <person name="Cheng J.F."/>
            <person name="Lucas S."/>
            <person name="Chen F."/>
            <person name="Nolan M."/>
            <person name="Bruce D."/>
            <person name="Goodwin L."/>
            <person name="Pitluck S."/>
            <person name="Ivanova N."/>
            <person name="Mavromatis K."/>
            <person name="Mikhailova N."/>
            <person name="Pati A."/>
            <person name="Chen A."/>
            <person name="Palaniappan K."/>
            <person name="Land M."/>
            <person name="Hauser L."/>
            <person name="Chang Y.J."/>
            <person name="Jeffries C.D."/>
            <person name="Chain P."/>
            <person name="Saunders E."/>
            <person name="Brettin T."/>
            <person name="Detter J.C."/>
            <person name="Goker M."/>
            <person name="Bristow J."/>
            <person name="Eisen J.A."/>
            <person name="Markowitz V."/>
            <person name="Hugenholtz P."/>
            <person name="Kyrpides N.C."/>
            <person name="Klenk H.P."/>
            <person name="Han C."/>
        </authorList>
    </citation>
    <scope>NUCLEOTIDE SEQUENCE [LARGE SCALE GENOMIC DNA]</scope>
    <source>
        <strain evidence="13">ATCC 49208 / DSM 771 / VKM B-1644</strain>
    </source>
</reference>
<feature type="transmembrane region" description="Helical" evidence="11">
    <location>
        <begin position="112"/>
        <end position="131"/>
    </location>
</feature>
<dbReference type="GO" id="GO:0051301">
    <property type="term" value="P:cell division"/>
    <property type="evidence" value="ECO:0007669"/>
    <property type="project" value="InterPro"/>
</dbReference>
<dbReference type="eggNOG" id="COG0772">
    <property type="taxonomic scope" value="Bacteria"/>
</dbReference>
<feature type="transmembrane region" description="Helical" evidence="11">
    <location>
        <begin position="12"/>
        <end position="33"/>
    </location>
</feature>
<dbReference type="GO" id="GO:0032153">
    <property type="term" value="C:cell division site"/>
    <property type="evidence" value="ECO:0007669"/>
    <property type="project" value="TreeGrafter"/>
</dbReference>
<evidence type="ECO:0000256" key="10">
    <source>
        <dbReference type="ARBA" id="ARBA00023316"/>
    </source>
</evidence>
<evidence type="ECO:0000256" key="8">
    <source>
        <dbReference type="ARBA" id="ARBA00022989"/>
    </source>
</evidence>
<dbReference type="STRING" id="485916.Dtox_3332"/>
<dbReference type="AlphaFoldDB" id="C8W5R3"/>
<evidence type="ECO:0000313" key="12">
    <source>
        <dbReference type="EMBL" id="ACV64063.1"/>
    </source>
</evidence>
<comment type="catalytic activity">
    <reaction evidence="11">
        <text>[GlcNAc-(1-&gt;4)-Mur2Ac(oyl-L-Ala-gamma-D-Glu-L-Lys-D-Ala-D-Ala)](n)-di-trans,octa-cis-undecaprenyl diphosphate + beta-D-GlcNAc-(1-&gt;4)-Mur2Ac(oyl-L-Ala-gamma-D-Glu-L-Lys-D-Ala-D-Ala)-di-trans,octa-cis-undecaprenyl diphosphate = [GlcNAc-(1-&gt;4)-Mur2Ac(oyl-L-Ala-gamma-D-Glu-L-Lys-D-Ala-D-Ala)](n+1)-di-trans,octa-cis-undecaprenyl diphosphate + di-trans,octa-cis-undecaprenyl diphosphate + H(+)</text>
        <dbReference type="Rhea" id="RHEA:23708"/>
        <dbReference type="Rhea" id="RHEA-COMP:9602"/>
        <dbReference type="Rhea" id="RHEA-COMP:9603"/>
        <dbReference type="ChEBI" id="CHEBI:15378"/>
        <dbReference type="ChEBI" id="CHEBI:58405"/>
        <dbReference type="ChEBI" id="CHEBI:60033"/>
        <dbReference type="ChEBI" id="CHEBI:78435"/>
        <dbReference type="EC" id="2.4.99.28"/>
    </reaction>
</comment>
<feature type="transmembrane region" description="Helical" evidence="11">
    <location>
        <begin position="350"/>
        <end position="372"/>
    </location>
</feature>
<keyword evidence="7 11" id="KW-0573">Peptidoglycan synthesis</keyword>
<name>C8W5R3_DESAS</name>
<dbReference type="Proteomes" id="UP000002217">
    <property type="component" value="Chromosome"/>
</dbReference>
<evidence type="ECO:0000256" key="7">
    <source>
        <dbReference type="ARBA" id="ARBA00022984"/>
    </source>
</evidence>
<dbReference type="GO" id="GO:0071555">
    <property type="term" value="P:cell wall organization"/>
    <property type="evidence" value="ECO:0007669"/>
    <property type="project" value="UniProtKB-KW"/>
</dbReference>
<dbReference type="PANTHER" id="PTHR30474:SF1">
    <property type="entry name" value="PEPTIDOGLYCAN GLYCOSYLTRANSFERASE MRDB"/>
    <property type="match status" value="1"/>
</dbReference>
<evidence type="ECO:0000256" key="2">
    <source>
        <dbReference type="ARBA" id="ARBA00022475"/>
    </source>
</evidence>
<protein>
    <recommendedName>
        <fullName evidence="11">Peptidoglycan glycosyltransferase RodA</fullName>
        <shortName evidence="11">PGT</shortName>
        <ecNumber evidence="11">2.4.99.28</ecNumber>
    </recommendedName>
    <alternativeName>
        <fullName evidence="11">Cell elongation protein RodA</fullName>
    </alternativeName>
    <alternativeName>
        <fullName evidence="11">Cell wall polymerase</fullName>
    </alternativeName>
    <alternativeName>
        <fullName evidence="11">Peptidoglycan polymerase</fullName>
        <shortName evidence="11">PG polymerase</shortName>
    </alternativeName>
</protein>
<dbReference type="NCBIfam" id="TIGR02210">
    <property type="entry name" value="rodA_shape"/>
    <property type="match status" value="1"/>
</dbReference>
<keyword evidence="3 11" id="KW-0328">Glycosyltransferase</keyword>
<gene>
    <name evidence="11" type="primary">rodA</name>
    <name evidence="12" type="ordered locus">Dtox_3332</name>
</gene>
<comment type="subcellular location">
    <subcellularLocation>
        <location evidence="11">Cell membrane</location>
        <topology evidence="11">Multi-pass membrane protein</topology>
    </subcellularLocation>
    <subcellularLocation>
        <location evidence="1">Membrane</location>
        <topology evidence="1">Multi-pass membrane protein</topology>
    </subcellularLocation>
</comment>
<proteinExistence type="inferred from homology"/>
<evidence type="ECO:0000256" key="9">
    <source>
        <dbReference type="ARBA" id="ARBA00023136"/>
    </source>
</evidence>
<feature type="transmembrane region" description="Helical" evidence="11">
    <location>
        <begin position="53"/>
        <end position="71"/>
    </location>
</feature>
<dbReference type="UniPathway" id="UPA00219"/>
<dbReference type="EC" id="2.4.99.28" evidence="11"/>
<evidence type="ECO:0000256" key="3">
    <source>
        <dbReference type="ARBA" id="ARBA00022676"/>
    </source>
</evidence>